<dbReference type="Proteomes" id="UP000018144">
    <property type="component" value="Unassembled WGS sequence"/>
</dbReference>
<proteinExistence type="predicted"/>
<name>U4KY93_PYROM</name>
<gene>
    <name evidence="2" type="ORF">PCON_02751</name>
</gene>
<dbReference type="OrthoDB" id="5430648at2759"/>
<evidence type="ECO:0000256" key="1">
    <source>
        <dbReference type="SAM" id="MobiDB-lite"/>
    </source>
</evidence>
<reference evidence="2 3" key="1">
    <citation type="journal article" date="2013" name="PLoS Genet.">
        <title>The genome and development-dependent transcriptomes of Pyronema confluens: a window into fungal evolution.</title>
        <authorList>
            <person name="Traeger S."/>
            <person name="Altegoer F."/>
            <person name="Freitag M."/>
            <person name="Gabaldon T."/>
            <person name="Kempken F."/>
            <person name="Kumar A."/>
            <person name="Marcet-Houben M."/>
            <person name="Poggeler S."/>
            <person name="Stajich J.E."/>
            <person name="Nowrousian M."/>
        </authorList>
    </citation>
    <scope>NUCLEOTIDE SEQUENCE [LARGE SCALE GENOMIC DNA]</scope>
    <source>
        <strain evidence="3">CBS 100304</strain>
        <tissue evidence="2">Vegetative mycelium</tissue>
    </source>
</reference>
<evidence type="ECO:0000313" key="3">
    <source>
        <dbReference type="Proteomes" id="UP000018144"/>
    </source>
</evidence>
<dbReference type="AlphaFoldDB" id="U4KY93"/>
<sequence length="1111" mass="123396">MDNHRNLQLQTSSGGGINYDSGIESSPTSQISFEQEFDAIFSPGFDMSWLNDFPRLEDYLIIPDMMSTAEDMSNNENLSTIDEGIGMGTKINEYTSDWIALPRVHNSAGADTVHENPDSLDSAIQSCSEPDRVYKITSDQNASVHGDNEPAPMAIPPTVSNFENAAVTQAILDTTSDNTMEYQLDTSIENHMGNHPATASHDGTDKNDHLMLELFGDDEPEVSTVTQQILPHGLDAVAAYNAQHDNKKQTIANDAHTVSHKNALGHDDWLKDEAEFRRIALKLGDEIDALRGRATTAISKNKSLLQQVANQEVSVQQIAVQDVPITPQEIVNLTPAAPPVVDPKDREYIFGWDIGKSGIFKFFFDIELPGNVPISEVFSIPLPTIEELKFFKNDLDGVRALNGAINEEIWFYRMLMQQAYNCINAAYIAEIDFTSFIISMPGAEDRYNAWADAYNKSSKVEGFYNVHSEQVNVVDNQNTEDVDAIGEEDNEMADLTDHHESYTDESDMIDSLLDSPMDCAFDSALPSPSEITISKSTFDIDAVVASCLAEQKANAADEPTGFQRDIVPNLFAPGSDDIPTFNVGNFLDEELSNITIGDPDGKVRAKNLVLIKRAYDDVMHARGPEKKKMCRLCFYPGHTEISNINECPAARLNSWIHQFPLNGPSYYIGMTENLGPIDQFFYDKGAISSAFQWVSHAVHCGVADELGFNVQHAERLQDLFLKCHELHTKDAIINTEEMEECDPANATIAVGRLKTQHVLSEGVIVLKRPPLIAPDGILFNQGKPVYPGDNDGAPEQESEETSPQPAAPKKKRKRAASKTEPVYNEVCDKAGLPHLGDRKNSVCANCSYRGHIVNSVKTCPYAIVQECNQKIEAGKGWRHDMAKYEAAAKHLEKIIDALDEIDDRRAENIQAMLEKYLDKTANADVKTGQKRKSSEMSPAAKKVCEESELTVEQLEANVQQALSVYGTAPEPGTYRTLRKTNMSSLALKNCLVRYLPIFGNRPDTQCPNCHHFGHDQRGKSCPLSNVREALKGNDKQAWNECLQYIPSLVNAQRFFSCLPTPWSGYARNVNQLTDIIEAIKAKYEKQRKPVVSVDFDAMSPELRALFAQYIS</sequence>
<accession>U4KY93</accession>
<keyword evidence="3" id="KW-1185">Reference proteome</keyword>
<dbReference type="EMBL" id="HF935209">
    <property type="protein sequence ID" value="CCX04569.1"/>
    <property type="molecule type" value="Genomic_DNA"/>
</dbReference>
<evidence type="ECO:0000313" key="2">
    <source>
        <dbReference type="EMBL" id="CCX04569.1"/>
    </source>
</evidence>
<organism evidence="2 3">
    <name type="scientific">Pyronema omphalodes (strain CBS 100304)</name>
    <name type="common">Pyronema confluens</name>
    <dbReference type="NCBI Taxonomy" id="1076935"/>
    <lineage>
        <taxon>Eukaryota</taxon>
        <taxon>Fungi</taxon>
        <taxon>Dikarya</taxon>
        <taxon>Ascomycota</taxon>
        <taxon>Pezizomycotina</taxon>
        <taxon>Pezizomycetes</taxon>
        <taxon>Pezizales</taxon>
        <taxon>Pyronemataceae</taxon>
        <taxon>Pyronema</taxon>
    </lineage>
</organism>
<protein>
    <submittedName>
        <fullName evidence="2">Uncharacterized protein</fullName>
    </submittedName>
</protein>
<feature type="region of interest" description="Disordered" evidence="1">
    <location>
        <begin position="783"/>
        <end position="820"/>
    </location>
</feature>